<reference evidence="2" key="1">
    <citation type="submission" date="2014-09" db="EMBL/GenBank/DDBJ databases">
        <authorList>
            <person name="Magalhaes I.L.F."/>
            <person name="Oliveira U."/>
            <person name="Santos F.R."/>
            <person name="Vidigal T.H.D.A."/>
            <person name="Brescovit A.D."/>
            <person name="Santos A.J."/>
        </authorList>
    </citation>
    <scope>NUCLEOTIDE SEQUENCE</scope>
    <source>
        <tissue evidence="2">Shoot tissue taken approximately 20 cm above the soil surface</tissue>
    </source>
</reference>
<accession>A0A0A9B0G1</accession>
<dbReference type="EMBL" id="GBRH01245058">
    <property type="protein sequence ID" value="JAD52837.1"/>
    <property type="molecule type" value="Transcribed_RNA"/>
</dbReference>
<dbReference type="InterPro" id="IPR002182">
    <property type="entry name" value="NB-ARC"/>
</dbReference>
<dbReference type="Gene3D" id="3.40.50.300">
    <property type="entry name" value="P-loop containing nucleotide triphosphate hydrolases"/>
    <property type="match status" value="1"/>
</dbReference>
<evidence type="ECO:0000259" key="1">
    <source>
        <dbReference type="Pfam" id="PF00931"/>
    </source>
</evidence>
<dbReference type="AlphaFoldDB" id="A0A0A9B0G1"/>
<dbReference type="InterPro" id="IPR027417">
    <property type="entry name" value="P-loop_NTPase"/>
</dbReference>
<name>A0A0A9B0G1_ARUDO</name>
<proteinExistence type="predicted"/>
<evidence type="ECO:0000313" key="2">
    <source>
        <dbReference type="EMBL" id="JAD52837.1"/>
    </source>
</evidence>
<dbReference type="PANTHER" id="PTHR33377:SF92">
    <property type="entry name" value="NB-ARC DOMAIN-CONTAINING PROTEIN"/>
    <property type="match status" value="1"/>
</dbReference>
<reference evidence="2" key="2">
    <citation type="journal article" date="2015" name="Data Brief">
        <title>Shoot transcriptome of the giant reed, Arundo donax.</title>
        <authorList>
            <person name="Barrero R.A."/>
            <person name="Guerrero F.D."/>
            <person name="Moolhuijzen P."/>
            <person name="Goolsby J.A."/>
            <person name="Tidwell J."/>
            <person name="Bellgard S.E."/>
            <person name="Bellgard M.I."/>
        </authorList>
    </citation>
    <scope>NUCLEOTIDE SEQUENCE</scope>
    <source>
        <tissue evidence="2">Shoot tissue taken approximately 20 cm above the soil surface</tissue>
    </source>
</reference>
<dbReference type="PANTHER" id="PTHR33377">
    <property type="entry name" value="OS10G0134700 PROTEIN-RELATED"/>
    <property type="match status" value="1"/>
</dbReference>
<feature type="domain" description="NB-ARC" evidence="1">
    <location>
        <begin position="238"/>
        <end position="380"/>
    </location>
</feature>
<protein>
    <recommendedName>
        <fullName evidence="1">NB-ARC domain-containing protein</fullName>
    </recommendedName>
</protein>
<dbReference type="Pfam" id="PF00931">
    <property type="entry name" value="NB-ARC"/>
    <property type="match status" value="1"/>
</dbReference>
<sequence length="544" mass="62526">MSLLSLRSVIHVCPCSHWSFDEKHRIHRFSELTVFCLAHPQRCLPESLQMEIFLTSILGELTNRSINFIIDKCSKPPAMAMEDSLQRALLRAQVIIEEAMGRHITDQAMLQQLNLVRDAMHRGFYTLDTFRYQSQDKEEAKDQIVSHPSQFFKINSVRDFCSSSGTSTHFLEEMQAILDCLRSRILDSNELVLFLASYPCMYREPYSMHILLSKCMFGRQMETQLVINFLLHRHTHSTEELEVLPIIGPSKVGKSTLVAHVCKDERIRDHFSEILFLHTHDFIDAELATFGEGCAMKHQSPVSNSKKDGRSLVVVELVGDLNEDAWNRLYSASKRSMQSGSKIIVTSRSDKIVKFGTARVLTLKYLSHEAYWYFFKTLTFGSMDPEMHPRFAHLAMEIARMQKGSLIGANVTGRLLRDNFDIHFWCKVLAFLRGLVQKHISKFGEHPLDVMNQSRPAQLGRMATPSEDFLIYFQCQRSSQQEVPKITFQDVMYGSVKPHGKFEVLAWRSRIPPYHSHVYTCEVAERKTTAAKRKRPMKNGVAPS</sequence>
<organism evidence="2">
    <name type="scientific">Arundo donax</name>
    <name type="common">Giant reed</name>
    <name type="synonym">Donax arundinaceus</name>
    <dbReference type="NCBI Taxonomy" id="35708"/>
    <lineage>
        <taxon>Eukaryota</taxon>
        <taxon>Viridiplantae</taxon>
        <taxon>Streptophyta</taxon>
        <taxon>Embryophyta</taxon>
        <taxon>Tracheophyta</taxon>
        <taxon>Spermatophyta</taxon>
        <taxon>Magnoliopsida</taxon>
        <taxon>Liliopsida</taxon>
        <taxon>Poales</taxon>
        <taxon>Poaceae</taxon>
        <taxon>PACMAD clade</taxon>
        <taxon>Arundinoideae</taxon>
        <taxon>Arundineae</taxon>
        <taxon>Arundo</taxon>
    </lineage>
</organism>
<dbReference type="GO" id="GO:0043531">
    <property type="term" value="F:ADP binding"/>
    <property type="evidence" value="ECO:0007669"/>
    <property type="project" value="InterPro"/>
</dbReference>
<dbReference type="SUPFAM" id="SSF52540">
    <property type="entry name" value="P-loop containing nucleoside triphosphate hydrolases"/>
    <property type="match status" value="1"/>
</dbReference>